<keyword evidence="5 6" id="KW-0472">Membrane</keyword>
<dbReference type="RefSeq" id="WP_136843352.1">
    <property type="nucleotide sequence ID" value="NZ_SWBR01000005.1"/>
</dbReference>
<comment type="caution">
    <text evidence="8">The sequence shown here is derived from an EMBL/GenBank/DDBJ whole genome shotgun (WGS) entry which is preliminary data.</text>
</comment>
<keyword evidence="4 6" id="KW-1133">Transmembrane helix</keyword>
<dbReference type="AlphaFoldDB" id="A0A4U1CG80"/>
<evidence type="ECO:0000256" key="1">
    <source>
        <dbReference type="ARBA" id="ARBA00004651"/>
    </source>
</evidence>
<keyword evidence="2" id="KW-1003">Cell membrane</keyword>
<evidence type="ECO:0000256" key="2">
    <source>
        <dbReference type="ARBA" id="ARBA00022475"/>
    </source>
</evidence>
<sequence>MEEKYPSLVTRLQSTLIDTILIIVLMLIFSNVLDRFPNVPDWLRIILFALVFIIYEPVCTCLGSTLGNYVKGIRVRRNEDTSKRISIFQAIIRYPIKFALGWISFLTIHTNLQKRAIHDLAAGSVMIELT</sequence>
<gene>
    <name evidence="8" type="ORF">FA048_16945</name>
</gene>
<dbReference type="Pfam" id="PF06271">
    <property type="entry name" value="RDD"/>
    <property type="match status" value="1"/>
</dbReference>
<dbReference type="EMBL" id="SWBR01000005">
    <property type="protein sequence ID" value="TKC05415.1"/>
    <property type="molecule type" value="Genomic_DNA"/>
</dbReference>
<evidence type="ECO:0000313" key="9">
    <source>
        <dbReference type="Proteomes" id="UP000309488"/>
    </source>
</evidence>
<evidence type="ECO:0000256" key="3">
    <source>
        <dbReference type="ARBA" id="ARBA00022692"/>
    </source>
</evidence>
<evidence type="ECO:0000259" key="7">
    <source>
        <dbReference type="Pfam" id="PF06271"/>
    </source>
</evidence>
<proteinExistence type="predicted"/>
<feature type="transmembrane region" description="Helical" evidence="6">
    <location>
        <begin position="12"/>
        <end position="33"/>
    </location>
</feature>
<keyword evidence="9" id="KW-1185">Reference proteome</keyword>
<dbReference type="GO" id="GO:0005886">
    <property type="term" value="C:plasma membrane"/>
    <property type="evidence" value="ECO:0007669"/>
    <property type="project" value="UniProtKB-SubCell"/>
</dbReference>
<reference evidence="8 9" key="1">
    <citation type="submission" date="2019-04" db="EMBL/GenBank/DDBJ databases">
        <title>Pedobacter sp. RP-3-22 sp. nov., isolated from Arctic soil.</title>
        <authorList>
            <person name="Dahal R.H."/>
            <person name="Kim D.-U."/>
        </authorList>
    </citation>
    <scope>NUCLEOTIDE SEQUENCE [LARGE SCALE GENOMIC DNA]</scope>
    <source>
        <strain evidence="8 9">RP-3-22</strain>
    </source>
</reference>
<dbReference type="PANTHER" id="PTHR36115:SF4">
    <property type="entry name" value="MEMBRANE PROTEIN"/>
    <property type="match status" value="1"/>
</dbReference>
<dbReference type="Proteomes" id="UP000309488">
    <property type="component" value="Unassembled WGS sequence"/>
</dbReference>
<feature type="transmembrane region" description="Helical" evidence="6">
    <location>
        <begin position="45"/>
        <end position="70"/>
    </location>
</feature>
<feature type="domain" description="RDD" evidence="7">
    <location>
        <begin position="5"/>
        <end position="123"/>
    </location>
</feature>
<evidence type="ECO:0000256" key="4">
    <source>
        <dbReference type="ARBA" id="ARBA00022989"/>
    </source>
</evidence>
<dbReference type="InterPro" id="IPR051791">
    <property type="entry name" value="Pra-immunoreactive"/>
</dbReference>
<keyword evidence="3 6" id="KW-0812">Transmembrane</keyword>
<dbReference type="InterPro" id="IPR010432">
    <property type="entry name" value="RDD"/>
</dbReference>
<protein>
    <submittedName>
        <fullName evidence="8">RDD family protein</fullName>
    </submittedName>
</protein>
<evidence type="ECO:0000256" key="5">
    <source>
        <dbReference type="ARBA" id="ARBA00023136"/>
    </source>
</evidence>
<dbReference type="OrthoDB" id="982116at2"/>
<name>A0A4U1CG80_9SPHI</name>
<evidence type="ECO:0000256" key="6">
    <source>
        <dbReference type="SAM" id="Phobius"/>
    </source>
</evidence>
<evidence type="ECO:0000313" key="8">
    <source>
        <dbReference type="EMBL" id="TKC05415.1"/>
    </source>
</evidence>
<organism evidence="8 9">
    <name type="scientific">Pedobacter polaris</name>
    <dbReference type="NCBI Taxonomy" id="2571273"/>
    <lineage>
        <taxon>Bacteria</taxon>
        <taxon>Pseudomonadati</taxon>
        <taxon>Bacteroidota</taxon>
        <taxon>Sphingobacteriia</taxon>
        <taxon>Sphingobacteriales</taxon>
        <taxon>Sphingobacteriaceae</taxon>
        <taxon>Pedobacter</taxon>
    </lineage>
</organism>
<accession>A0A4U1CG80</accession>
<dbReference type="PANTHER" id="PTHR36115">
    <property type="entry name" value="PROLINE-RICH ANTIGEN HOMOLOG-RELATED"/>
    <property type="match status" value="1"/>
</dbReference>
<comment type="subcellular location">
    <subcellularLocation>
        <location evidence="1">Cell membrane</location>
        <topology evidence="1">Multi-pass membrane protein</topology>
    </subcellularLocation>
</comment>